<dbReference type="AlphaFoldDB" id="A0A0W8DT59"/>
<dbReference type="SUPFAM" id="SSF49562">
    <property type="entry name" value="C2 domain (Calcium/lipid-binding domain, CaLB)"/>
    <property type="match status" value="2"/>
</dbReference>
<feature type="compositionally biased region" description="Basic and acidic residues" evidence="7">
    <location>
        <begin position="41"/>
        <end position="57"/>
    </location>
</feature>
<dbReference type="SUPFAM" id="SSF47473">
    <property type="entry name" value="EF-hand"/>
    <property type="match status" value="1"/>
</dbReference>
<dbReference type="PROSITE" id="PS50004">
    <property type="entry name" value="C2"/>
    <property type="match status" value="1"/>
</dbReference>
<dbReference type="GO" id="GO:1905515">
    <property type="term" value="P:non-motile cilium assembly"/>
    <property type="evidence" value="ECO:0007669"/>
    <property type="project" value="TreeGrafter"/>
</dbReference>
<dbReference type="InterPro" id="IPR031139">
    <property type="entry name" value="RPGRIP1_fam"/>
</dbReference>
<evidence type="ECO:0000256" key="7">
    <source>
        <dbReference type="SAM" id="MobiDB-lite"/>
    </source>
</evidence>
<evidence type="ECO:0000256" key="5">
    <source>
        <dbReference type="ARBA" id="ARBA00023273"/>
    </source>
</evidence>
<dbReference type="GO" id="GO:0035869">
    <property type="term" value="C:ciliary transition zone"/>
    <property type="evidence" value="ECO:0007669"/>
    <property type="project" value="TreeGrafter"/>
</dbReference>
<dbReference type="Pfam" id="PF11618">
    <property type="entry name" value="C2-C2_1"/>
    <property type="match status" value="1"/>
</dbReference>
<proteinExistence type="inferred from homology"/>
<comment type="subcellular location">
    <subcellularLocation>
        <location evidence="1">Cell projection</location>
        <location evidence="1">Cilium</location>
    </subcellularLocation>
</comment>
<comment type="caution">
    <text evidence="9">The sequence shown here is derived from an EMBL/GenBank/DDBJ whole genome shotgun (WGS) entry which is preliminary data.</text>
</comment>
<evidence type="ECO:0000256" key="6">
    <source>
        <dbReference type="SAM" id="Coils"/>
    </source>
</evidence>
<feature type="region of interest" description="Disordered" evidence="7">
    <location>
        <begin position="41"/>
        <end position="66"/>
    </location>
</feature>
<evidence type="ECO:0000256" key="1">
    <source>
        <dbReference type="ARBA" id="ARBA00004138"/>
    </source>
</evidence>
<evidence type="ECO:0000313" key="10">
    <source>
        <dbReference type="Proteomes" id="UP000054636"/>
    </source>
</evidence>
<evidence type="ECO:0000313" key="9">
    <source>
        <dbReference type="EMBL" id="KUF99556.1"/>
    </source>
</evidence>
<feature type="domain" description="C2" evidence="8">
    <location>
        <begin position="662"/>
        <end position="800"/>
    </location>
</feature>
<gene>
    <name evidence="9" type="ORF">AM588_10010559</name>
</gene>
<dbReference type="Pfam" id="PF00168">
    <property type="entry name" value="C2"/>
    <property type="match status" value="1"/>
</dbReference>
<dbReference type="PANTHER" id="PTHR14240">
    <property type="entry name" value="RETINITIS PIGMENTOSA GTPASE REGULATOR-INTERACTING PROTEIN"/>
    <property type="match status" value="1"/>
</dbReference>
<name>A0A0W8DT59_PHYNI</name>
<protein>
    <submittedName>
        <fullName evidence="9">DNA polymerase lambda</fullName>
    </submittedName>
</protein>
<dbReference type="InterPro" id="IPR035892">
    <property type="entry name" value="C2_domain_sf"/>
</dbReference>
<evidence type="ECO:0000256" key="3">
    <source>
        <dbReference type="ARBA" id="ARBA00023054"/>
    </source>
</evidence>
<dbReference type="Gene3D" id="2.60.40.150">
    <property type="entry name" value="C2 domain"/>
    <property type="match status" value="2"/>
</dbReference>
<organism evidence="9 10">
    <name type="scientific">Phytophthora nicotianae</name>
    <name type="common">Potato buckeye rot agent</name>
    <name type="synonym">Phytophthora parasitica</name>
    <dbReference type="NCBI Taxonomy" id="4792"/>
    <lineage>
        <taxon>Eukaryota</taxon>
        <taxon>Sar</taxon>
        <taxon>Stramenopiles</taxon>
        <taxon>Oomycota</taxon>
        <taxon>Peronosporomycetes</taxon>
        <taxon>Peronosporales</taxon>
        <taxon>Peronosporaceae</taxon>
        <taxon>Phytophthora</taxon>
    </lineage>
</organism>
<keyword evidence="3 6" id="KW-0175">Coiled coil</keyword>
<feature type="compositionally biased region" description="Basic and acidic residues" evidence="7">
    <location>
        <begin position="303"/>
        <end position="317"/>
    </location>
</feature>
<dbReference type="InterPro" id="IPR000008">
    <property type="entry name" value="C2_dom"/>
</dbReference>
<feature type="compositionally biased region" description="Polar residues" evidence="7">
    <location>
        <begin position="320"/>
        <end position="329"/>
    </location>
</feature>
<dbReference type="EMBL" id="LNFP01000023">
    <property type="protein sequence ID" value="KUF99556.1"/>
    <property type="molecule type" value="Genomic_DNA"/>
</dbReference>
<dbReference type="InterPro" id="IPR011992">
    <property type="entry name" value="EF-hand-dom_pair"/>
</dbReference>
<comment type="similarity">
    <text evidence="2">Belongs to the RPGRIP1 family.</text>
</comment>
<evidence type="ECO:0000259" key="8">
    <source>
        <dbReference type="PROSITE" id="PS50004"/>
    </source>
</evidence>
<dbReference type="InterPro" id="IPR021656">
    <property type="entry name" value="C2-C2_1"/>
</dbReference>
<feature type="coiled-coil region" evidence="6">
    <location>
        <begin position="82"/>
        <end position="275"/>
    </location>
</feature>
<sequence length="1040" mass="117993">MPSEYEDKYLLLRDENTALKKKKNEQEATIKRMYTKLAMIEEKLSKTRQGEGKKNNQDDPDTGGNKVAVVPVRRDLDTEKFIAALKSENATLRKKNQTLMEKNRWLEEQCRQLNVMKRLGGESNALAEREIQEKTLEQMEQMNRQVHKLRTQLQDAVAEKEELEIRIMKAGDHEKDIALLREQNRRLEERMTSLCESPFINDAFQRKERIDKLFNLEKLTQEQKATIAQMTEENQKFQGVIRELQSTVKQLKQAKDRVEQDLAQMAQHLMEERNARSLDAIKSTGNVPMPTQRTEPIVIVRPRTPDPQHHPPEKRDACSSPVSKSTSPGKLSAPSANVGGGVVSRKYGDLPSAASFLDAEEDSSVKHLRNRVHVLQIAHLKSMQELERCEKMLQAQTNINRELALEIEELTTSKISSSNQLQRRMKELELLCEERQQRIHALQAEVRQLKYAREKMLLKMREADDECSEESSSDGEGSEVASLSESLILAARDLAPGEQLLELGIISGDFDSSVIGVNSSTFVLCDFYDFESQSTPLLMGSRPEYNLSATFKVTVDGFFLRYLASESVFLEVHQAIRGDFKLVGKTSVRLSKLLQSKGVVKEPKLAIKSLYDIDGDSTTLGTLNVILRLSTPISEIWQVHLRSYPQDVRLLSTLGKQSETQIPSDVLCDQNFRDDAMTNELQITVFACRKLRSYGKRSDGSISRVPSSYAHYQLLGFPDVFTNIVAKSANPEFDLSNSRQAFALEVDACLLRFLSQFRLWVTVFDDQVELDDNAQEDGVIGRCGIMLSDLVNGEDIRGWFPLKDQNDQHAGDISVLIQWKDPFQVLQLTSSQRARGVNGRLIDMHSLDFDQQHALLSMFSSDMDGRMNYQQFLHYAIPSEELELLVAKLKERLEYAVDSELITSAKDALTAGMEARERKSMLISMGSMVQTCEKYGIFLTDGERNLLLSTFGVGSTSTEMEEYLRLKDHEQTGSIKMKQLKRIFDQIGLSLSADAFTSLQLYYPGVASPSTKEHGELVAYQKLLLALEAFHEKSGEHEER</sequence>
<accession>A0A0W8DT59</accession>
<dbReference type="GO" id="GO:0005856">
    <property type="term" value="C:cytoskeleton"/>
    <property type="evidence" value="ECO:0007669"/>
    <property type="project" value="UniProtKB-ARBA"/>
</dbReference>
<keyword evidence="4" id="KW-0969">Cilium</keyword>
<evidence type="ECO:0000256" key="2">
    <source>
        <dbReference type="ARBA" id="ARBA00006042"/>
    </source>
</evidence>
<reference evidence="9 10" key="1">
    <citation type="submission" date="2015-11" db="EMBL/GenBank/DDBJ databases">
        <title>Genomes and virulence difference between two physiological races of Phytophthora nicotianae.</title>
        <authorList>
            <person name="Liu H."/>
            <person name="Ma X."/>
            <person name="Yu H."/>
            <person name="Fang D."/>
            <person name="Li Y."/>
            <person name="Wang X."/>
            <person name="Wang W."/>
            <person name="Dong Y."/>
            <person name="Xiao B."/>
        </authorList>
    </citation>
    <scope>NUCLEOTIDE SEQUENCE [LARGE SCALE GENOMIC DNA]</scope>
    <source>
        <strain evidence="10">race 1</strain>
    </source>
</reference>
<keyword evidence="5" id="KW-0966">Cell projection</keyword>
<dbReference type="Proteomes" id="UP000054636">
    <property type="component" value="Unassembled WGS sequence"/>
</dbReference>
<evidence type="ECO:0000256" key="4">
    <source>
        <dbReference type="ARBA" id="ARBA00023069"/>
    </source>
</evidence>
<feature type="compositionally biased region" description="Polar residues" evidence="7">
    <location>
        <begin position="283"/>
        <end position="294"/>
    </location>
</feature>
<feature type="region of interest" description="Disordered" evidence="7">
    <location>
        <begin position="282"/>
        <end position="340"/>
    </location>
</feature>
<feature type="coiled-coil region" evidence="6">
    <location>
        <begin position="386"/>
        <end position="452"/>
    </location>
</feature>